<evidence type="ECO:0000313" key="2">
    <source>
        <dbReference type="EMBL" id="TFW13431.1"/>
    </source>
</evidence>
<accession>A0A4Y9RYW3</accession>
<evidence type="ECO:0000313" key="3">
    <source>
        <dbReference type="Proteomes" id="UP000298216"/>
    </source>
</evidence>
<dbReference type="Proteomes" id="UP000298216">
    <property type="component" value="Unassembled WGS sequence"/>
</dbReference>
<comment type="caution">
    <text evidence="2">The sequence shown here is derived from an EMBL/GenBank/DDBJ whole genome shotgun (WGS) entry which is preliminary data.</text>
</comment>
<reference evidence="2 3" key="1">
    <citation type="submission" date="2019-03" db="EMBL/GenBank/DDBJ databases">
        <title>Draft genome of Brevundimonas sp. a heavy metal resistant soil bacteria.</title>
        <authorList>
            <person name="Soto J."/>
        </authorList>
    </citation>
    <scope>NUCLEOTIDE SEQUENCE [LARGE SCALE GENOMIC DNA]</scope>
    <source>
        <strain evidence="2 3">B-10</strain>
    </source>
</reference>
<proteinExistence type="predicted"/>
<sequence>MASDIRPERSKAHRLKRLRHEGLKPPVQSGDGPAPDAVLDCGWGRLLFAQTFETAEPLVEALRAEGPDRRDIAFYVRNPHVLLASAPQELFLDPSHTFRLELATYRPSRRQPRGFTVRRLTSEMDAQAVNDIYTKRKMVPVPPDFFWSHRDDRTITYFVAED</sequence>
<protein>
    <submittedName>
        <fullName evidence="2">N-acetylglutaminylglutamine synthetase</fullName>
    </submittedName>
</protein>
<feature type="compositionally biased region" description="Basic and acidic residues" evidence="1">
    <location>
        <begin position="1"/>
        <end position="10"/>
    </location>
</feature>
<dbReference type="EMBL" id="SPVH01000005">
    <property type="protein sequence ID" value="TFW13431.1"/>
    <property type="molecule type" value="Genomic_DNA"/>
</dbReference>
<feature type="region of interest" description="Disordered" evidence="1">
    <location>
        <begin position="1"/>
        <end position="34"/>
    </location>
</feature>
<dbReference type="AlphaFoldDB" id="A0A4Y9RYW3"/>
<keyword evidence="3" id="KW-1185">Reference proteome</keyword>
<feature type="non-terminal residue" evidence="2">
    <location>
        <position position="162"/>
    </location>
</feature>
<organism evidence="2 3">
    <name type="scientific">Brevundimonas intermedia</name>
    <dbReference type="NCBI Taxonomy" id="74315"/>
    <lineage>
        <taxon>Bacteria</taxon>
        <taxon>Pseudomonadati</taxon>
        <taxon>Pseudomonadota</taxon>
        <taxon>Alphaproteobacteria</taxon>
        <taxon>Caulobacterales</taxon>
        <taxon>Caulobacteraceae</taxon>
        <taxon>Brevundimonas</taxon>
    </lineage>
</organism>
<evidence type="ECO:0000256" key="1">
    <source>
        <dbReference type="SAM" id="MobiDB-lite"/>
    </source>
</evidence>
<gene>
    <name evidence="2" type="ORF">EGY25_06390</name>
</gene>
<name>A0A4Y9RYW3_9CAUL</name>